<comment type="caution">
    <text evidence="13">The sequence shown here is derived from an EMBL/GenBank/DDBJ whole genome shotgun (WGS) entry which is preliminary data.</text>
</comment>
<comment type="pathway">
    <text evidence="11">Cofactor biosynthesis; NAD(+) biosynthesis; quinolinate from L-kynurenine: step 1/3.</text>
</comment>
<evidence type="ECO:0000256" key="7">
    <source>
        <dbReference type="ARBA" id="ARBA00023002"/>
    </source>
</evidence>
<dbReference type="InterPro" id="IPR027545">
    <property type="entry name" value="Kynurenine_monooxygenase"/>
</dbReference>
<dbReference type="PANTHER" id="PTHR46028">
    <property type="entry name" value="KYNURENINE 3-MONOOXYGENASE"/>
    <property type="match status" value="1"/>
</dbReference>
<dbReference type="GO" id="GO:0019805">
    <property type="term" value="P:quinolinate biosynthetic process"/>
    <property type="evidence" value="ECO:0007669"/>
    <property type="project" value="UniProtKB-UniRule"/>
</dbReference>
<dbReference type="STRING" id="1206466.K0KL16"/>
<dbReference type="GO" id="GO:0071949">
    <property type="term" value="F:FAD binding"/>
    <property type="evidence" value="ECO:0007669"/>
    <property type="project" value="InterPro"/>
</dbReference>
<evidence type="ECO:0000256" key="10">
    <source>
        <dbReference type="ARBA" id="ARBA00047818"/>
    </source>
</evidence>
<dbReference type="PRINTS" id="PR00420">
    <property type="entry name" value="RNGMNOXGNASE"/>
</dbReference>
<comment type="similarity">
    <text evidence="11">Belongs to the aromatic-ring hydroxylase family. KMO subfamily.</text>
</comment>
<evidence type="ECO:0000256" key="4">
    <source>
        <dbReference type="ARBA" id="ARBA00022787"/>
    </source>
</evidence>
<keyword evidence="5 11" id="KW-0274">FAD</keyword>
<dbReference type="Proteomes" id="UP000009328">
    <property type="component" value="Unassembled WGS sequence"/>
</dbReference>
<evidence type="ECO:0000256" key="9">
    <source>
        <dbReference type="ARBA" id="ARBA00023128"/>
    </source>
</evidence>
<proteinExistence type="inferred from homology"/>
<dbReference type="InterPro" id="IPR002938">
    <property type="entry name" value="FAD-bd"/>
</dbReference>
<keyword evidence="14" id="KW-1185">Reference proteome</keyword>
<dbReference type="eggNOG" id="KOG2614">
    <property type="taxonomic scope" value="Eukaryota"/>
</dbReference>
<keyword evidence="11" id="KW-0472">Membrane</keyword>
<reference evidence="13 14" key="1">
    <citation type="journal article" date="2012" name="Eukaryot. Cell">
        <title>Draft genome sequence of Wickerhamomyces ciferrii NRRL Y-1031 F-60-10.</title>
        <authorList>
            <person name="Schneider J."/>
            <person name="Andrea H."/>
            <person name="Blom J."/>
            <person name="Jaenicke S."/>
            <person name="Ruckert C."/>
            <person name="Schorsch C."/>
            <person name="Szczepanowski R."/>
            <person name="Farwick M."/>
            <person name="Goesmann A."/>
            <person name="Puhler A."/>
            <person name="Schaffer S."/>
            <person name="Tauch A."/>
            <person name="Kohler T."/>
            <person name="Brinkrolf K."/>
        </authorList>
    </citation>
    <scope>NUCLEOTIDE SEQUENCE [LARGE SCALE GENOMIC DNA]</scope>
    <source>
        <strain evidence="14">ATCC 14091 / BCRC 22168 / CBS 111 / JCM 3599 / NBRC 0793 / NRRL Y-1031 F-60-10</strain>
    </source>
</reference>
<dbReference type="AlphaFoldDB" id="K0KL16"/>
<comment type="function">
    <text evidence="11">Catalyzes the hydroxylation of L-kynurenine (L-Kyn) to form 3-hydroxy-L-kynurenine (L-3OHKyn). Required for synthesis of quinolinic acid.</text>
</comment>
<keyword evidence="9 11" id="KW-0496">Mitochondrion</keyword>
<dbReference type="GO" id="GO:0034354">
    <property type="term" value="P:'de novo' NAD+ biosynthetic process from L-tryptophan"/>
    <property type="evidence" value="ECO:0007669"/>
    <property type="project" value="UniProtKB-UniRule"/>
</dbReference>
<dbReference type="GO" id="GO:0005741">
    <property type="term" value="C:mitochondrial outer membrane"/>
    <property type="evidence" value="ECO:0007669"/>
    <property type="project" value="UniProtKB-SubCell"/>
</dbReference>
<accession>K0KL16</accession>
<comment type="subcellular location">
    <subcellularLocation>
        <location evidence="11">Mitochondrion outer membrane</location>
    </subcellularLocation>
</comment>
<evidence type="ECO:0000256" key="5">
    <source>
        <dbReference type="ARBA" id="ARBA00022827"/>
    </source>
</evidence>
<keyword evidence="8 11" id="KW-0503">Monooxygenase</keyword>
<protein>
    <recommendedName>
        <fullName evidence="11">Kynurenine 3-monooxygenase</fullName>
        <ecNumber evidence="11">1.14.13.9</ecNumber>
    </recommendedName>
    <alternativeName>
        <fullName evidence="11">Biosynthesis of nicotinic acid protein 4</fullName>
    </alternativeName>
    <alternativeName>
        <fullName evidence="11">Kynurenine 3-hydroxylase</fullName>
    </alternativeName>
</protein>
<organism evidence="13 14">
    <name type="scientific">Wickerhamomyces ciferrii (strain ATCC 14091 / BCRC 22168 / CBS 111 / JCM 3599 / NBRC 0793 / NRRL Y-1031 F-60-10)</name>
    <name type="common">Yeast</name>
    <name type="synonym">Pichia ciferrii</name>
    <dbReference type="NCBI Taxonomy" id="1206466"/>
    <lineage>
        <taxon>Eukaryota</taxon>
        <taxon>Fungi</taxon>
        <taxon>Dikarya</taxon>
        <taxon>Ascomycota</taxon>
        <taxon>Saccharomycotina</taxon>
        <taxon>Saccharomycetes</taxon>
        <taxon>Phaffomycetales</taxon>
        <taxon>Wickerhamomycetaceae</taxon>
        <taxon>Wickerhamomyces</taxon>
    </lineage>
</organism>
<dbReference type="UniPathway" id="UPA00253">
    <property type="reaction ID" value="UER00328"/>
</dbReference>
<evidence type="ECO:0000256" key="3">
    <source>
        <dbReference type="ARBA" id="ARBA00022642"/>
    </source>
</evidence>
<dbReference type="PANTHER" id="PTHR46028:SF2">
    <property type="entry name" value="KYNURENINE 3-MONOOXYGENASE"/>
    <property type="match status" value="1"/>
</dbReference>
<dbReference type="EC" id="1.14.13.9" evidence="11"/>
<evidence type="ECO:0000256" key="8">
    <source>
        <dbReference type="ARBA" id="ARBA00023033"/>
    </source>
</evidence>
<comment type="cofactor">
    <cofactor evidence="1 11">
        <name>FAD</name>
        <dbReference type="ChEBI" id="CHEBI:57692"/>
    </cofactor>
</comment>
<dbReference type="FunCoup" id="K0KL16">
    <property type="interactions" value="782"/>
</dbReference>
<keyword evidence="4 11" id="KW-1000">Mitochondrion outer membrane</keyword>
<dbReference type="GO" id="GO:0006569">
    <property type="term" value="P:L-tryptophan catabolic process"/>
    <property type="evidence" value="ECO:0007669"/>
    <property type="project" value="UniProtKB-UniRule"/>
</dbReference>
<dbReference type="Pfam" id="PF01494">
    <property type="entry name" value="FAD_binding_3"/>
    <property type="match status" value="1"/>
</dbReference>
<keyword evidence="2 11" id="KW-0285">Flavoprotein</keyword>
<keyword evidence="7 11" id="KW-0560">Oxidoreductase</keyword>
<evidence type="ECO:0000256" key="1">
    <source>
        <dbReference type="ARBA" id="ARBA00001974"/>
    </source>
</evidence>
<evidence type="ECO:0000313" key="13">
    <source>
        <dbReference type="EMBL" id="CCH42857.1"/>
    </source>
</evidence>
<keyword evidence="3 11" id="KW-0662">Pyridine nucleotide biosynthesis</keyword>
<dbReference type="FunFam" id="3.50.50.60:FF:000129">
    <property type="entry name" value="Kynurenine 3-monooxygenase"/>
    <property type="match status" value="1"/>
</dbReference>
<dbReference type="HAMAP" id="MF_01971">
    <property type="entry name" value="Kynurenine_monooxygenase"/>
    <property type="match status" value="1"/>
</dbReference>
<dbReference type="GO" id="GO:0070189">
    <property type="term" value="P:kynurenine metabolic process"/>
    <property type="evidence" value="ECO:0007669"/>
    <property type="project" value="TreeGrafter"/>
</dbReference>
<feature type="domain" description="FAD-binding" evidence="12">
    <location>
        <begin position="3"/>
        <end position="331"/>
    </location>
</feature>
<keyword evidence="6 11" id="KW-0521">NADP</keyword>
<name>K0KL16_WICCF</name>
<evidence type="ECO:0000259" key="12">
    <source>
        <dbReference type="Pfam" id="PF01494"/>
    </source>
</evidence>
<comment type="catalytic activity">
    <reaction evidence="10 11">
        <text>L-kynurenine + NADPH + O2 + H(+) = 3-hydroxy-L-kynurenine + NADP(+) + H2O</text>
        <dbReference type="Rhea" id="RHEA:20545"/>
        <dbReference type="ChEBI" id="CHEBI:15377"/>
        <dbReference type="ChEBI" id="CHEBI:15378"/>
        <dbReference type="ChEBI" id="CHEBI:15379"/>
        <dbReference type="ChEBI" id="CHEBI:57783"/>
        <dbReference type="ChEBI" id="CHEBI:57959"/>
        <dbReference type="ChEBI" id="CHEBI:58125"/>
        <dbReference type="ChEBI" id="CHEBI:58349"/>
        <dbReference type="EC" id="1.14.13.9"/>
    </reaction>
</comment>
<dbReference type="InterPro" id="IPR036188">
    <property type="entry name" value="FAD/NAD-bd_sf"/>
</dbReference>
<evidence type="ECO:0000313" key="14">
    <source>
        <dbReference type="Proteomes" id="UP000009328"/>
    </source>
</evidence>
<dbReference type="GO" id="GO:0004502">
    <property type="term" value="F:kynurenine 3-monooxygenase activity"/>
    <property type="evidence" value="ECO:0007669"/>
    <property type="project" value="UniProtKB-UniRule"/>
</dbReference>
<evidence type="ECO:0000256" key="6">
    <source>
        <dbReference type="ARBA" id="ARBA00022857"/>
    </source>
</evidence>
<evidence type="ECO:0000256" key="11">
    <source>
        <dbReference type="HAMAP-Rule" id="MF_03018"/>
    </source>
</evidence>
<dbReference type="EMBL" id="CAIF01000054">
    <property type="protein sequence ID" value="CCH42857.1"/>
    <property type="molecule type" value="Genomic_DNA"/>
</dbReference>
<dbReference type="HOGENOM" id="CLU_023210_0_1_1"/>
<dbReference type="Gene3D" id="3.50.50.60">
    <property type="entry name" value="FAD/NAD(P)-binding domain"/>
    <property type="match status" value="1"/>
</dbReference>
<dbReference type="GO" id="GO:0043420">
    <property type="term" value="P:anthranilate metabolic process"/>
    <property type="evidence" value="ECO:0007669"/>
    <property type="project" value="UniProtKB-UniRule"/>
</dbReference>
<dbReference type="SUPFAM" id="SSF51905">
    <property type="entry name" value="FAD/NAD(P)-binding domain"/>
    <property type="match status" value="1"/>
</dbReference>
<gene>
    <name evidence="11" type="primary">BNA4</name>
    <name evidence="13" type="ORF">BN7_2402</name>
</gene>
<dbReference type="InParanoid" id="K0KL16"/>
<evidence type="ECO:0000256" key="2">
    <source>
        <dbReference type="ARBA" id="ARBA00022630"/>
    </source>
</evidence>
<sequence>MSTVGVVGAGLVGCLAALGLSKKGYKVTILELRDDPRKSQNKNLRSINLAVSNRGINALEYVDPELAEIVLSKVIPMTGRMIHNLEGVQTSQNYGLTGKEAINSIDRSYLNELLLNEVEKAGITLKFNHKLDRIDFNNDNGNPILKFIGNEIEPLEFDFIIGADGSFSKVRQNLQKFIRMDYQQEYIDCGYLELSIPGGGPQQNEFLLDKNHLHIWPRDKFMLIALANLDGSFTSTFFAPWDILEKLSNDDAVLEFFEKYFKDSVELIGKDHLLKCFRDHPRGSLLTLNCKPYHFANKVIVIGDAAHSMVPFYGQGMNCGFEDVYVLLKLLEQEKDVGAAFSKYSETRYKDLASILELAKENYKEMSHKVNSKVFLLKKQIDFILTRILKDKWLPLYTMISFRQDIMYSKAVEVHQRQDKILKIIQNVILGAAVFGASRVYKYLTQK</sequence>